<dbReference type="RefSeq" id="WP_173766598.1">
    <property type="nucleotide sequence ID" value="NZ_JACOOT010000014.1"/>
</dbReference>
<dbReference type="Gene3D" id="3.90.1310.10">
    <property type="entry name" value="Penicillin-binding protein 2a (Domain 2)"/>
    <property type="match status" value="1"/>
</dbReference>
<dbReference type="GO" id="GO:0071972">
    <property type="term" value="F:peptidoglycan L,D-transpeptidase activity"/>
    <property type="evidence" value="ECO:0007669"/>
    <property type="project" value="TreeGrafter"/>
</dbReference>
<dbReference type="InterPro" id="IPR001460">
    <property type="entry name" value="PCN-bd_Tpept"/>
</dbReference>
<organism evidence="4 5">
    <name type="scientific">Blautia segnis</name>
    <dbReference type="NCBI Taxonomy" id="2763030"/>
    <lineage>
        <taxon>Bacteria</taxon>
        <taxon>Bacillati</taxon>
        <taxon>Bacillota</taxon>
        <taxon>Clostridia</taxon>
        <taxon>Lachnospirales</taxon>
        <taxon>Lachnospiraceae</taxon>
        <taxon>Blautia</taxon>
    </lineage>
</organism>
<dbReference type="Pfam" id="PF21922">
    <property type="entry name" value="PBP_dimer_2"/>
    <property type="match status" value="1"/>
</dbReference>
<comment type="caution">
    <text evidence="4">The sequence shown here is derived from an EMBL/GenBank/DDBJ whole genome shotgun (WGS) entry which is preliminary data.</text>
</comment>
<dbReference type="GO" id="GO:0008658">
    <property type="term" value="F:penicillin binding"/>
    <property type="evidence" value="ECO:0007669"/>
    <property type="project" value="InterPro"/>
</dbReference>
<evidence type="ECO:0000313" key="4">
    <source>
        <dbReference type="EMBL" id="MBC5650805.1"/>
    </source>
</evidence>
<dbReference type="SUPFAM" id="SSF56601">
    <property type="entry name" value="beta-lactamase/transpeptidase-like"/>
    <property type="match status" value="1"/>
</dbReference>
<keyword evidence="1" id="KW-1133">Transmembrane helix</keyword>
<keyword evidence="5" id="KW-1185">Reference proteome</keyword>
<evidence type="ECO:0000256" key="1">
    <source>
        <dbReference type="SAM" id="Phobius"/>
    </source>
</evidence>
<protein>
    <submittedName>
        <fullName evidence="4">Penicillin-binding protein 2</fullName>
    </submittedName>
</protein>
<dbReference type="GO" id="GO:0005886">
    <property type="term" value="C:plasma membrane"/>
    <property type="evidence" value="ECO:0007669"/>
    <property type="project" value="TreeGrafter"/>
</dbReference>
<dbReference type="AlphaFoldDB" id="A0A8I0AHJ3"/>
<accession>A0A8I0AHJ3</accession>
<name>A0A8I0AHJ3_9FIRM</name>
<keyword evidence="1" id="KW-0812">Transmembrane</keyword>
<feature type="transmembrane region" description="Helical" evidence="1">
    <location>
        <begin position="35"/>
        <end position="55"/>
    </location>
</feature>
<dbReference type="Pfam" id="PF00905">
    <property type="entry name" value="Transpeptidase"/>
    <property type="match status" value="1"/>
</dbReference>
<dbReference type="Gene3D" id="3.40.710.10">
    <property type="entry name" value="DD-peptidase/beta-lactamase superfamily"/>
    <property type="match status" value="1"/>
</dbReference>
<dbReference type="InterPro" id="IPR050515">
    <property type="entry name" value="Beta-lactam/transpept"/>
</dbReference>
<evidence type="ECO:0000259" key="3">
    <source>
        <dbReference type="Pfam" id="PF21922"/>
    </source>
</evidence>
<feature type="domain" description="Penicillin-binding protein transpeptidase" evidence="2">
    <location>
        <begin position="182"/>
        <end position="487"/>
    </location>
</feature>
<dbReference type="InterPro" id="IPR012338">
    <property type="entry name" value="Beta-lactam/transpept-like"/>
</dbReference>
<sequence>MRDIDEKRRRERDRELLKQRQKEITKKRKARNKEYTFVSIFFGIIFISMIGYLIYFDGIKSDDFINSPYNTRQDSFSDRVVRGKIMSADGQVLAQTNVSEDGTETRNYPYSNVFSHVVGYDSNGKSGLESEANFTLLTSHSFFLTQLKNEFLNTKNTGDTVISTLNANLQNVAYNALGDRRGAVVVIEPSTGKRLVEVSKPDFDPNTIAQNWQTLVNDENDSSLLNRATNGAYPPGSTFKVVTALDYFRTKGTFEGYNYLCEGSITLEDHTIHCYHNTVHGQEDFYSAFANSCNCAFASIGVDLGGASLRRTAEDLLFNKSLPLNAYRTSSFSLDKKSVTPLIMQTAIGQGNTLVSPMHMALITCAIANDGVLMKPYLIDEVVNDSNDTVKKTEPVPYKRLMSSNEANLLGKLMKQVVDSGTASSLSGRSYTVAGKTGSAEFDEEGHSHSWFIGYSNVDDPDLVVAVIVENGGSGSEAAVPIAGQIFDAYYANK</sequence>
<reference evidence="4 5" key="1">
    <citation type="submission" date="2020-08" db="EMBL/GenBank/DDBJ databases">
        <title>Genome public.</title>
        <authorList>
            <person name="Liu C."/>
            <person name="Sun Q."/>
        </authorList>
    </citation>
    <scope>NUCLEOTIDE SEQUENCE [LARGE SCALE GENOMIC DNA]</scope>
    <source>
        <strain evidence="4 5">BX17</strain>
    </source>
</reference>
<feature type="domain" description="Penicillin binding protein A dimerisation" evidence="3">
    <location>
        <begin position="82"/>
        <end position="161"/>
    </location>
</feature>
<dbReference type="Proteomes" id="UP000652847">
    <property type="component" value="Unassembled WGS sequence"/>
</dbReference>
<dbReference type="PANTHER" id="PTHR30627">
    <property type="entry name" value="PEPTIDOGLYCAN D,D-TRANSPEPTIDASE"/>
    <property type="match status" value="1"/>
</dbReference>
<dbReference type="InterPro" id="IPR054120">
    <property type="entry name" value="PBPA_dimer"/>
</dbReference>
<dbReference type="PANTHER" id="PTHR30627:SF24">
    <property type="entry name" value="PENICILLIN-BINDING PROTEIN 4B"/>
    <property type="match status" value="1"/>
</dbReference>
<keyword evidence="1" id="KW-0472">Membrane</keyword>
<proteinExistence type="predicted"/>
<gene>
    <name evidence="4" type="ORF">H8S54_06690</name>
</gene>
<dbReference type="GO" id="GO:0071555">
    <property type="term" value="P:cell wall organization"/>
    <property type="evidence" value="ECO:0007669"/>
    <property type="project" value="TreeGrafter"/>
</dbReference>
<dbReference type="EMBL" id="JACOOT010000014">
    <property type="protein sequence ID" value="MBC5650805.1"/>
    <property type="molecule type" value="Genomic_DNA"/>
</dbReference>
<evidence type="ECO:0000313" key="5">
    <source>
        <dbReference type="Proteomes" id="UP000652847"/>
    </source>
</evidence>
<evidence type="ECO:0000259" key="2">
    <source>
        <dbReference type="Pfam" id="PF00905"/>
    </source>
</evidence>